<reference evidence="7" key="1">
    <citation type="submission" date="2006-10" db="EMBL/GenBank/DDBJ databases">
        <authorList>
            <person name="Amadeo P."/>
            <person name="Zhao Q."/>
            <person name="Wortman J."/>
            <person name="Fraser-Liggett C."/>
            <person name="Carlton J."/>
        </authorList>
    </citation>
    <scope>NUCLEOTIDE SEQUENCE</scope>
    <source>
        <strain evidence="7">G3</strain>
    </source>
</reference>
<evidence type="ECO:0000256" key="3">
    <source>
        <dbReference type="ARBA" id="ARBA00022723"/>
    </source>
</evidence>
<dbReference type="EMBL" id="DS113218">
    <property type="protein sequence ID" value="EAY18490.1"/>
    <property type="molecule type" value="Genomic_DNA"/>
</dbReference>
<evidence type="ECO:0000259" key="6">
    <source>
        <dbReference type="Pfam" id="PF02900"/>
    </source>
</evidence>
<dbReference type="STRING" id="5722.A2DM70"/>
<keyword evidence="8" id="KW-1185">Reference proteome</keyword>
<evidence type="ECO:0000256" key="1">
    <source>
        <dbReference type="ARBA" id="ARBA00001947"/>
    </source>
</evidence>
<dbReference type="InterPro" id="IPR014436">
    <property type="entry name" value="Extradiol_dOase_DODA"/>
</dbReference>
<dbReference type="SMR" id="A2DM70"/>
<dbReference type="Pfam" id="PF02900">
    <property type="entry name" value="LigB"/>
    <property type="match status" value="1"/>
</dbReference>
<dbReference type="InParanoid" id="A2DM70"/>
<keyword evidence="7" id="KW-0223">Dioxygenase</keyword>
<dbReference type="PIRSF" id="PIRSF006157">
    <property type="entry name" value="Doxgns_DODA"/>
    <property type="match status" value="1"/>
</dbReference>
<dbReference type="SUPFAM" id="SSF53213">
    <property type="entry name" value="LigB-like"/>
    <property type="match status" value="1"/>
</dbReference>
<feature type="domain" description="Extradiol ring-cleavage dioxygenase class III enzyme subunit B" evidence="6">
    <location>
        <begin position="21"/>
        <end position="197"/>
    </location>
</feature>
<dbReference type="CDD" id="cd07363">
    <property type="entry name" value="45_DOPA_Dioxygenase"/>
    <property type="match status" value="1"/>
</dbReference>
<evidence type="ECO:0000313" key="8">
    <source>
        <dbReference type="Proteomes" id="UP000001542"/>
    </source>
</evidence>
<dbReference type="PANTHER" id="PTHR30096:SF0">
    <property type="entry name" value="4,5-DOPA DIOXYGENASE EXTRADIOL-LIKE PROTEIN"/>
    <property type="match status" value="1"/>
</dbReference>
<keyword evidence="4" id="KW-0862">Zinc</keyword>
<evidence type="ECO:0000256" key="2">
    <source>
        <dbReference type="ARBA" id="ARBA00007581"/>
    </source>
</evidence>
<name>A2DM70_TRIV3</name>
<evidence type="ECO:0000256" key="4">
    <source>
        <dbReference type="ARBA" id="ARBA00022833"/>
    </source>
</evidence>
<sequence>MTRLPVLFLGHGSPMNTLFSNNTYNQAFAKIAQTFPKPKSILVISAHWCSRRTEIMTWKEAPLVYDFYGFPRELYQLKYPSPGSPELAKRVSEILSEYHVKPEERRGLDHGAWCVLRHLYPQADVPAIQLSIDVTLSPEQHWKIAEKLRVLRDEGVLILCSGDIVHNLGEMDFDRAEQLYQYKWADDFRKKINEAILSKDKDTLVNFENLPFARKAVPTPSDHYLPIIYAMAQATEKDRIDIFNDDIVGGSLSMTSVCIHE</sequence>
<dbReference type="OMA" id="EWGFDHG"/>
<dbReference type="Gene3D" id="3.40.830.10">
    <property type="entry name" value="LigB-like"/>
    <property type="match status" value="1"/>
</dbReference>
<accession>A2DM70</accession>
<proteinExistence type="inferred from homology"/>
<dbReference type="VEuPathDB" id="TrichDB:TVAG_083430"/>
<evidence type="ECO:0000313" key="7">
    <source>
        <dbReference type="EMBL" id="EAY18490.1"/>
    </source>
</evidence>
<keyword evidence="5" id="KW-0560">Oxidoreductase</keyword>
<dbReference type="NCBIfam" id="NF007914">
    <property type="entry name" value="PRK10628.1"/>
    <property type="match status" value="1"/>
</dbReference>
<dbReference type="RefSeq" id="XP_001579476.1">
    <property type="nucleotide sequence ID" value="XM_001579426.1"/>
</dbReference>
<dbReference type="Proteomes" id="UP000001542">
    <property type="component" value="Unassembled WGS sequence"/>
</dbReference>
<dbReference type="VEuPathDB" id="TrichDB:TVAGG3_0983910"/>
<dbReference type="FunCoup" id="A2DM70">
    <property type="interactions" value="370"/>
</dbReference>
<dbReference type="eggNOG" id="ENOG502QS66">
    <property type="taxonomic scope" value="Eukaryota"/>
</dbReference>
<gene>
    <name evidence="7" type="ORF">TVAG_083430</name>
</gene>
<dbReference type="GO" id="GO:0008270">
    <property type="term" value="F:zinc ion binding"/>
    <property type="evidence" value="ECO:0007669"/>
    <property type="project" value="InterPro"/>
</dbReference>
<dbReference type="OrthoDB" id="7396853at2759"/>
<dbReference type="KEGG" id="tva:5463998"/>
<dbReference type="PANTHER" id="PTHR30096">
    <property type="entry name" value="4,5-DOPA DIOXYGENASE EXTRADIOL-LIKE PROTEIN"/>
    <property type="match status" value="1"/>
</dbReference>
<dbReference type="InterPro" id="IPR004183">
    <property type="entry name" value="Xdiol_dOase_suB"/>
</dbReference>
<dbReference type="GO" id="GO:0016702">
    <property type="term" value="F:oxidoreductase activity, acting on single donors with incorporation of molecular oxygen, incorporation of two atoms of oxygen"/>
    <property type="evidence" value="ECO:0007669"/>
    <property type="project" value="UniProtKB-ARBA"/>
</dbReference>
<comment type="cofactor">
    <cofactor evidence="1">
        <name>Zn(2+)</name>
        <dbReference type="ChEBI" id="CHEBI:29105"/>
    </cofactor>
</comment>
<keyword evidence="3" id="KW-0479">Metal-binding</keyword>
<protein>
    <submittedName>
        <fullName evidence="7">Catalytic LigB subunit of aromatic ring-opening dioxygenase family protein</fullName>
    </submittedName>
</protein>
<reference evidence="7" key="2">
    <citation type="journal article" date="2007" name="Science">
        <title>Draft genome sequence of the sexually transmitted pathogen Trichomonas vaginalis.</title>
        <authorList>
            <person name="Carlton J.M."/>
            <person name="Hirt R.P."/>
            <person name="Silva J.C."/>
            <person name="Delcher A.L."/>
            <person name="Schatz M."/>
            <person name="Zhao Q."/>
            <person name="Wortman J.R."/>
            <person name="Bidwell S.L."/>
            <person name="Alsmark U.C.M."/>
            <person name="Besteiro S."/>
            <person name="Sicheritz-Ponten T."/>
            <person name="Noel C.J."/>
            <person name="Dacks J.B."/>
            <person name="Foster P.G."/>
            <person name="Simillion C."/>
            <person name="Van de Peer Y."/>
            <person name="Miranda-Saavedra D."/>
            <person name="Barton G.J."/>
            <person name="Westrop G.D."/>
            <person name="Mueller S."/>
            <person name="Dessi D."/>
            <person name="Fiori P.L."/>
            <person name="Ren Q."/>
            <person name="Paulsen I."/>
            <person name="Zhang H."/>
            <person name="Bastida-Corcuera F.D."/>
            <person name="Simoes-Barbosa A."/>
            <person name="Brown M.T."/>
            <person name="Hayes R.D."/>
            <person name="Mukherjee M."/>
            <person name="Okumura C.Y."/>
            <person name="Schneider R."/>
            <person name="Smith A.J."/>
            <person name="Vanacova S."/>
            <person name="Villalvazo M."/>
            <person name="Haas B.J."/>
            <person name="Pertea M."/>
            <person name="Feldblyum T.V."/>
            <person name="Utterback T.R."/>
            <person name="Shu C.L."/>
            <person name="Osoegawa K."/>
            <person name="de Jong P.J."/>
            <person name="Hrdy I."/>
            <person name="Horvathova L."/>
            <person name="Zubacova Z."/>
            <person name="Dolezal P."/>
            <person name="Malik S.B."/>
            <person name="Logsdon J.M. Jr."/>
            <person name="Henze K."/>
            <person name="Gupta A."/>
            <person name="Wang C.C."/>
            <person name="Dunne R.L."/>
            <person name="Upcroft J.A."/>
            <person name="Upcroft P."/>
            <person name="White O."/>
            <person name="Salzberg S.L."/>
            <person name="Tang P."/>
            <person name="Chiu C.-H."/>
            <person name="Lee Y.-S."/>
            <person name="Embley T.M."/>
            <person name="Coombs G.H."/>
            <person name="Mottram J.C."/>
            <person name="Tachezy J."/>
            <person name="Fraser-Liggett C.M."/>
            <person name="Johnson P.J."/>
        </authorList>
    </citation>
    <scope>NUCLEOTIDE SEQUENCE [LARGE SCALE GENOMIC DNA]</scope>
    <source>
        <strain evidence="7">G3</strain>
    </source>
</reference>
<dbReference type="GO" id="GO:0008198">
    <property type="term" value="F:ferrous iron binding"/>
    <property type="evidence" value="ECO:0007669"/>
    <property type="project" value="InterPro"/>
</dbReference>
<dbReference type="AlphaFoldDB" id="A2DM70"/>
<evidence type="ECO:0000256" key="5">
    <source>
        <dbReference type="ARBA" id="ARBA00023002"/>
    </source>
</evidence>
<comment type="similarity">
    <text evidence="2">Belongs to the DODA-type extradiol aromatic ring-opening dioxygenase family.</text>
</comment>
<organism evidence="7 8">
    <name type="scientific">Trichomonas vaginalis (strain ATCC PRA-98 / G3)</name>
    <dbReference type="NCBI Taxonomy" id="412133"/>
    <lineage>
        <taxon>Eukaryota</taxon>
        <taxon>Metamonada</taxon>
        <taxon>Parabasalia</taxon>
        <taxon>Trichomonadida</taxon>
        <taxon>Trichomonadidae</taxon>
        <taxon>Trichomonas</taxon>
    </lineage>
</organism>